<feature type="region of interest" description="Disordered" evidence="1">
    <location>
        <begin position="1"/>
        <end position="76"/>
    </location>
</feature>
<evidence type="ECO:0000313" key="3">
    <source>
        <dbReference type="Proteomes" id="UP001433268"/>
    </source>
</evidence>
<sequence>MMETLSTNGVCKRKQGSKELTDDEFDSEPEPEPGDIHLLNRDGDGERHEPEYSRQKKLLSHADSSPPENPDRERRD</sequence>
<organism evidence="2 3">
    <name type="scientific">Apiospora hydei</name>
    <dbReference type="NCBI Taxonomy" id="1337664"/>
    <lineage>
        <taxon>Eukaryota</taxon>
        <taxon>Fungi</taxon>
        <taxon>Dikarya</taxon>
        <taxon>Ascomycota</taxon>
        <taxon>Pezizomycotina</taxon>
        <taxon>Sordariomycetes</taxon>
        <taxon>Xylariomycetidae</taxon>
        <taxon>Amphisphaeriales</taxon>
        <taxon>Apiosporaceae</taxon>
        <taxon>Apiospora</taxon>
    </lineage>
</organism>
<protein>
    <submittedName>
        <fullName evidence="2">Uncharacterized protein</fullName>
    </submittedName>
</protein>
<proteinExistence type="predicted"/>
<reference evidence="2 3" key="1">
    <citation type="submission" date="2023-01" db="EMBL/GenBank/DDBJ databases">
        <title>Analysis of 21 Apiospora genomes using comparative genomics revels a genus with tremendous synthesis potential of carbohydrate active enzymes and secondary metabolites.</title>
        <authorList>
            <person name="Sorensen T."/>
        </authorList>
    </citation>
    <scope>NUCLEOTIDE SEQUENCE [LARGE SCALE GENOMIC DNA]</scope>
    <source>
        <strain evidence="2 3">CBS 114990</strain>
    </source>
</reference>
<gene>
    <name evidence="2" type="ORF">PG997_008024</name>
</gene>
<comment type="caution">
    <text evidence="2">The sequence shown here is derived from an EMBL/GenBank/DDBJ whole genome shotgun (WGS) entry which is preliminary data.</text>
</comment>
<evidence type="ECO:0000256" key="1">
    <source>
        <dbReference type="SAM" id="MobiDB-lite"/>
    </source>
</evidence>
<feature type="compositionally biased region" description="Acidic residues" evidence="1">
    <location>
        <begin position="21"/>
        <end position="33"/>
    </location>
</feature>
<dbReference type="EMBL" id="JAQQWN010000006">
    <property type="protein sequence ID" value="KAK8080206.1"/>
    <property type="molecule type" value="Genomic_DNA"/>
</dbReference>
<evidence type="ECO:0000313" key="2">
    <source>
        <dbReference type="EMBL" id="KAK8080206.1"/>
    </source>
</evidence>
<dbReference type="RefSeq" id="XP_066667681.1">
    <property type="nucleotide sequence ID" value="XM_066812339.1"/>
</dbReference>
<name>A0ABR1W9Q6_9PEZI</name>
<dbReference type="GeneID" id="92045399"/>
<keyword evidence="3" id="KW-1185">Reference proteome</keyword>
<dbReference type="Proteomes" id="UP001433268">
    <property type="component" value="Unassembled WGS sequence"/>
</dbReference>
<feature type="compositionally biased region" description="Basic and acidic residues" evidence="1">
    <location>
        <begin position="34"/>
        <end position="54"/>
    </location>
</feature>
<accession>A0ABR1W9Q6</accession>